<comment type="caution">
    <text evidence="11">The sequence shown here is derived from an EMBL/GenBank/DDBJ whole genome shotgun (WGS) entry which is preliminary data.</text>
</comment>
<accession>A0A9N7NP67</accession>
<dbReference type="Gene3D" id="1.10.245.10">
    <property type="entry name" value="SWIB/MDM2 domain"/>
    <property type="match status" value="1"/>
</dbReference>
<name>A0A9N7NP67_STRHE</name>
<dbReference type="Pfam" id="PF02213">
    <property type="entry name" value="GYF"/>
    <property type="match status" value="1"/>
</dbReference>
<keyword evidence="2 5" id="KW-0863">Zinc-finger</keyword>
<protein>
    <submittedName>
        <fullName evidence="11">Zinc finger CCCH domain-containing protein 44</fullName>
    </submittedName>
</protein>
<reference evidence="11" key="1">
    <citation type="submission" date="2019-12" db="EMBL/GenBank/DDBJ databases">
        <authorList>
            <person name="Scholes J."/>
        </authorList>
    </citation>
    <scope>NUCLEOTIDE SEQUENCE</scope>
</reference>
<evidence type="ECO:0000256" key="3">
    <source>
        <dbReference type="ARBA" id="ARBA00022833"/>
    </source>
</evidence>
<sequence>MENIETLLAAVAQTQGLEDDGPAVKTGVERGPENSEAPSVDVPAPARALAPAPPAAGQVIDAAVDKKKKRGWPKGQTRAKPPPRKRIKPENEEDVCFICFDGGSLVLCDRKGCPKAYHPACIKRDEAFFQSKAKWNCGWHICSVCRKTSHYLCYTCTYSLCKGCTKDADYVCVRGNKGFCTICMKTIMLIENKDQANTESVDFDDQTSWEYLFKVYWVILKEKFSLTLDELIRAKNPCKSVPAETALLSTGFDVKKTDNDNIIGVITPGHDKDTTKPIAYEINNETSTWKDSEWATKDLLECVSLMKKGEKSVISEFDVQTLLLDYIKKNNLRDPHRKSQIVCDQSLRNLFGKPSVGHIEMLKLLELHFIPPGLVSSRTISRKQKTSSKKCEERAPQQNNDSNEYCAAIDVHNINLIYLRRNVLEKLIDDRESFESKVIGSIVRIKISSDDQKLEVLHRLVQVVGTSKVLGEPYSVGSRTKDFMLEVLNLDKKEVVSIDAVSNQEFTEEECKRLRQSMKCGLVKHFTVGEIQNKAMALQPVRVDDMLKLPEERSRRISEIPEVHLDLKMNPNYESEKDTKSAGVSKADENVRPSDSDLPPQNERKKPISSNKKDKEERIVRTRNRVRKKIKSGESSGIKKDQALQSSVLETSLAIASVENSQPTSIMETENLWHYRDPNSKIQGPFSMIQLRKWSTTGLFPPDMRIWTNHEQYDSLLLTDCLAGKFHLALDTSHSGTQNEEEVPAEEIRVLSEGTNVNSGDSNQTKPGLASNTGLTSKKNAEPVKEDASAAERNPAVAAVCYIISFLSRFDS</sequence>
<organism evidence="11 12">
    <name type="scientific">Striga hermonthica</name>
    <name type="common">Purple witchweed</name>
    <name type="synonym">Buchnera hermonthica</name>
    <dbReference type="NCBI Taxonomy" id="68872"/>
    <lineage>
        <taxon>Eukaryota</taxon>
        <taxon>Viridiplantae</taxon>
        <taxon>Streptophyta</taxon>
        <taxon>Embryophyta</taxon>
        <taxon>Tracheophyta</taxon>
        <taxon>Spermatophyta</taxon>
        <taxon>Magnoliopsida</taxon>
        <taxon>eudicotyledons</taxon>
        <taxon>Gunneridae</taxon>
        <taxon>Pentapetalae</taxon>
        <taxon>asterids</taxon>
        <taxon>lamiids</taxon>
        <taxon>Lamiales</taxon>
        <taxon>Orobanchaceae</taxon>
        <taxon>Buchnereae</taxon>
        <taxon>Striga</taxon>
    </lineage>
</organism>
<feature type="region of interest" description="Disordered" evidence="6">
    <location>
        <begin position="12"/>
        <end position="87"/>
    </location>
</feature>
<dbReference type="SUPFAM" id="SSF57903">
    <property type="entry name" value="FYVE/PHD zinc finger"/>
    <property type="match status" value="1"/>
</dbReference>
<dbReference type="InterPro" id="IPR019786">
    <property type="entry name" value="Zinc_finger_PHD-type_CS"/>
</dbReference>
<dbReference type="Gene3D" id="3.90.70.200">
    <property type="entry name" value="Plus-3 domain"/>
    <property type="match status" value="1"/>
</dbReference>
<dbReference type="PROSITE" id="PS01359">
    <property type="entry name" value="ZF_PHD_1"/>
    <property type="match status" value="1"/>
</dbReference>
<dbReference type="Proteomes" id="UP001153555">
    <property type="component" value="Unassembled WGS sequence"/>
</dbReference>
<dbReference type="PROSITE" id="PS51360">
    <property type="entry name" value="PLUS3"/>
    <property type="match status" value="1"/>
</dbReference>
<feature type="compositionally biased region" description="Basic and acidic residues" evidence="6">
    <location>
        <begin position="574"/>
        <end position="595"/>
    </location>
</feature>
<dbReference type="PROSITE" id="PS50016">
    <property type="entry name" value="ZF_PHD_2"/>
    <property type="match status" value="1"/>
</dbReference>
<keyword evidence="12" id="KW-1185">Reference proteome</keyword>
<feature type="domain" description="Plus3" evidence="9">
    <location>
        <begin position="408"/>
        <end position="543"/>
    </location>
</feature>
<dbReference type="InterPro" id="IPR003121">
    <property type="entry name" value="SWIB_MDM2_domain"/>
</dbReference>
<evidence type="ECO:0000256" key="1">
    <source>
        <dbReference type="ARBA" id="ARBA00022723"/>
    </source>
</evidence>
<dbReference type="InterPro" id="IPR003169">
    <property type="entry name" value="GYF"/>
</dbReference>
<proteinExistence type="predicted"/>
<dbReference type="SUPFAM" id="SSF159042">
    <property type="entry name" value="Plus3-like"/>
    <property type="match status" value="1"/>
</dbReference>
<dbReference type="InterPro" id="IPR035445">
    <property type="entry name" value="GYF-like_dom_sf"/>
</dbReference>
<dbReference type="PROSITE" id="PS50829">
    <property type="entry name" value="GYF"/>
    <property type="match status" value="1"/>
</dbReference>
<dbReference type="CDD" id="cd10567">
    <property type="entry name" value="SWIB-MDM2_like"/>
    <property type="match status" value="1"/>
</dbReference>
<keyword evidence="4" id="KW-0238">DNA-binding</keyword>
<dbReference type="PROSITE" id="PS51925">
    <property type="entry name" value="SWIB_MDM2"/>
    <property type="match status" value="1"/>
</dbReference>
<feature type="domain" description="PHD-type" evidence="7">
    <location>
        <begin position="93"/>
        <end position="159"/>
    </location>
</feature>
<dbReference type="SUPFAM" id="SSF47592">
    <property type="entry name" value="SWIB/MDM2 domain"/>
    <property type="match status" value="1"/>
</dbReference>
<keyword evidence="3" id="KW-0862">Zinc</keyword>
<feature type="compositionally biased region" description="Polar residues" evidence="6">
    <location>
        <begin position="753"/>
        <end position="778"/>
    </location>
</feature>
<evidence type="ECO:0000256" key="5">
    <source>
        <dbReference type="PROSITE-ProRule" id="PRU00146"/>
    </source>
</evidence>
<dbReference type="InterPro" id="IPR004343">
    <property type="entry name" value="Plus-3_dom"/>
</dbReference>
<dbReference type="EMBL" id="CACSLK010027842">
    <property type="protein sequence ID" value="CAA0834036.1"/>
    <property type="molecule type" value="Genomic_DNA"/>
</dbReference>
<feature type="domain" description="DM2" evidence="10">
    <location>
        <begin position="288"/>
        <end position="371"/>
    </location>
</feature>
<dbReference type="CDD" id="cd15568">
    <property type="entry name" value="PHD5_NSD"/>
    <property type="match status" value="1"/>
</dbReference>
<dbReference type="FunFam" id="3.30.40.10:FF:000303">
    <property type="entry name" value="Zinc finger CCCH domain-containing protein 19"/>
    <property type="match status" value="1"/>
</dbReference>
<feature type="region of interest" description="Disordered" evidence="6">
    <location>
        <begin position="568"/>
        <end position="641"/>
    </location>
</feature>
<gene>
    <name evidence="11" type="ORF">SHERM_29292</name>
</gene>
<dbReference type="Gene3D" id="3.30.40.10">
    <property type="entry name" value="Zinc/RING finger domain, C3HC4 (zinc finger)"/>
    <property type="match status" value="1"/>
</dbReference>
<dbReference type="GO" id="GO:0008270">
    <property type="term" value="F:zinc ion binding"/>
    <property type="evidence" value="ECO:0007669"/>
    <property type="project" value="UniProtKB-KW"/>
</dbReference>
<feature type="domain" description="GYF" evidence="8">
    <location>
        <begin position="670"/>
        <end position="723"/>
    </location>
</feature>
<dbReference type="SMART" id="SM00249">
    <property type="entry name" value="PHD"/>
    <property type="match status" value="1"/>
</dbReference>
<feature type="compositionally biased region" description="Basic residues" evidence="6">
    <location>
        <begin position="621"/>
        <end position="630"/>
    </location>
</feature>
<dbReference type="AlphaFoldDB" id="A0A9N7NP67"/>
<evidence type="ECO:0000259" key="10">
    <source>
        <dbReference type="PROSITE" id="PS51925"/>
    </source>
</evidence>
<dbReference type="Pfam" id="PF02201">
    <property type="entry name" value="SWIB"/>
    <property type="match status" value="1"/>
</dbReference>
<evidence type="ECO:0000313" key="12">
    <source>
        <dbReference type="Proteomes" id="UP001153555"/>
    </source>
</evidence>
<dbReference type="InterPro" id="IPR011011">
    <property type="entry name" value="Znf_FYVE_PHD"/>
</dbReference>
<dbReference type="SMART" id="SM00444">
    <property type="entry name" value="GYF"/>
    <property type="match status" value="1"/>
</dbReference>
<dbReference type="GO" id="GO:0003677">
    <property type="term" value="F:DNA binding"/>
    <property type="evidence" value="ECO:0007669"/>
    <property type="project" value="UniProtKB-KW"/>
</dbReference>
<evidence type="ECO:0000313" key="11">
    <source>
        <dbReference type="EMBL" id="CAA0834036.1"/>
    </source>
</evidence>
<evidence type="ECO:0000259" key="9">
    <source>
        <dbReference type="PROSITE" id="PS51360"/>
    </source>
</evidence>
<dbReference type="SUPFAM" id="SSF55277">
    <property type="entry name" value="GYF domain"/>
    <property type="match status" value="1"/>
</dbReference>
<evidence type="ECO:0000256" key="2">
    <source>
        <dbReference type="ARBA" id="ARBA00022771"/>
    </source>
</evidence>
<dbReference type="Gene3D" id="3.30.1490.40">
    <property type="match status" value="1"/>
</dbReference>
<dbReference type="InterPro" id="IPR036885">
    <property type="entry name" value="SWIB_MDM2_dom_sf"/>
</dbReference>
<dbReference type="InterPro" id="IPR036128">
    <property type="entry name" value="Plus3-like_sf"/>
</dbReference>
<feature type="compositionally biased region" description="Basic and acidic residues" evidence="6">
    <location>
        <begin position="779"/>
        <end position="790"/>
    </location>
</feature>
<evidence type="ECO:0000259" key="8">
    <source>
        <dbReference type="PROSITE" id="PS50829"/>
    </source>
</evidence>
<keyword evidence="1" id="KW-0479">Metal-binding</keyword>
<dbReference type="InterPro" id="IPR013083">
    <property type="entry name" value="Znf_RING/FYVE/PHD"/>
</dbReference>
<dbReference type="InterPro" id="IPR001965">
    <property type="entry name" value="Znf_PHD"/>
</dbReference>
<dbReference type="CDD" id="cd00072">
    <property type="entry name" value="GYF"/>
    <property type="match status" value="1"/>
</dbReference>
<evidence type="ECO:0000259" key="7">
    <source>
        <dbReference type="PROSITE" id="PS50016"/>
    </source>
</evidence>
<dbReference type="SMART" id="SM00719">
    <property type="entry name" value="Plus3"/>
    <property type="match status" value="1"/>
</dbReference>
<feature type="compositionally biased region" description="Basic and acidic residues" evidence="6">
    <location>
        <begin position="602"/>
        <end position="620"/>
    </location>
</feature>
<dbReference type="PANTHER" id="PTHR46695:SF4">
    <property type="entry name" value="ZINC FINGER CCCH DOMAIN-CONTAINING PROTEIN 44"/>
    <property type="match status" value="1"/>
</dbReference>
<dbReference type="OrthoDB" id="6415790at2759"/>
<dbReference type="InterPro" id="IPR019835">
    <property type="entry name" value="SWIB_domain"/>
</dbReference>
<dbReference type="SMART" id="SM00151">
    <property type="entry name" value="SWIB"/>
    <property type="match status" value="1"/>
</dbReference>
<feature type="region of interest" description="Disordered" evidence="6">
    <location>
        <begin position="753"/>
        <end position="790"/>
    </location>
</feature>
<dbReference type="Pfam" id="PF03126">
    <property type="entry name" value="Plus-3"/>
    <property type="match status" value="1"/>
</dbReference>
<evidence type="ECO:0000256" key="4">
    <source>
        <dbReference type="ARBA" id="ARBA00023125"/>
    </source>
</evidence>
<dbReference type="PANTHER" id="PTHR46695">
    <property type="entry name" value="ZINC FINGER CCCH DOMAIN-CONTAINING PROTEIN 44-RELATED"/>
    <property type="match status" value="1"/>
</dbReference>
<dbReference type="InterPro" id="IPR019787">
    <property type="entry name" value="Znf_PHD-finger"/>
</dbReference>
<evidence type="ECO:0000256" key="6">
    <source>
        <dbReference type="SAM" id="MobiDB-lite"/>
    </source>
</evidence>